<evidence type="ECO:0000313" key="2">
    <source>
        <dbReference type="EMBL" id="OUL57520.1"/>
    </source>
</evidence>
<sequence length="103" mass="11677">MVSSKRILGIKFIMVSIILLTILLKDATFFAHLLNFKEAANLRKLQLFGAVLIIGCIFLGYSLLSLKHQDTQRFTLYCFMAALFIVLPFAMASSPFAILHFFE</sequence>
<name>A0A244CPI9_PSEDV</name>
<keyword evidence="1" id="KW-0812">Transmembrane</keyword>
<accession>A0A244CPI9</accession>
<organism evidence="2 3">
    <name type="scientific">Pseudoalteromonas ulvae</name>
    <dbReference type="NCBI Taxonomy" id="107327"/>
    <lineage>
        <taxon>Bacteria</taxon>
        <taxon>Pseudomonadati</taxon>
        <taxon>Pseudomonadota</taxon>
        <taxon>Gammaproteobacteria</taxon>
        <taxon>Alteromonadales</taxon>
        <taxon>Pseudoalteromonadaceae</taxon>
        <taxon>Pseudoalteromonas</taxon>
    </lineage>
</organism>
<reference evidence="2 3" key="1">
    <citation type="submission" date="2017-02" db="EMBL/GenBank/DDBJ databases">
        <title>Pseudoalteromonas ulvae TC14 Genome.</title>
        <authorList>
            <person name="Molmeret M."/>
        </authorList>
    </citation>
    <scope>NUCLEOTIDE SEQUENCE [LARGE SCALE GENOMIC DNA]</scope>
    <source>
        <strain evidence="2">TC14</strain>
    </source>
</reference>
<dbReference type="Proteomes" id="UP000194841">
    <property type="component" value="Unassembled WGS sequence"/>
</dbReference>
<keyword evidence="1" id="KW-0472">Membrane</keyword>
<gene>
    <name evidence="2" type="ORF">B1199_10630</name>
</gene>
<evidence type="ECO:0000256" key="1">
    <source>
        <dbReference type="SAM" id="Phobius"/>
    </source>
</evidence>
<evidence type="ECO:0000313" key="3">
    <source>
        <dbReference type="Proteomes" id="UP000194841"/>
    </source>
</evidence>
<feature type="transmembrane region" description="Helical" evidence="1">
    <location>
        <begin position="76"/>
        <end position="102"/>
    </location>
</feature>
<dbReference type="AlphaFoldDB" id="A0A244CPI9"/>
<dbReference type="EMBL" id="MWPV01000003">
    <property type="protein sequence ID" value="OUL57520.1"/>
    <property type="molecule type" value="Genomic_DNA"/>
</dbReference>
<feature type="transmembrane region" description="Helical" evidence="1">
    <location>
        <begin position="12"/>
        <end position="33"/>
    </location>
</feature>
<proteinExistence type="predicted"/>
<comment type="caution">
    <text evidence="2">The sequence shown here is derived from an EMBL/GenBank/DDBJ whole genome shotgun (WGS) entry which is preliminary data.</text>
</comment>
<keyword evidence="1" id="KW-1133">Transmembrane helix</keyword>
<protein>
    <submittedName>
        <fullName evidence="2">Uncharacterized protein</fullName>
    </submittedName>
</protein>
<keyword evidence="3" id="KW-1185">Reference proteome</keyword>
<feature type="transmembrane region" description="Helical" evidence="1">
    <location>
        <begin position="45"/>
        <end position="64"/>
    </location>
</feature>